<reference evidence="2 3" key="1">
    <citation type="submission" date="2021-03" db="EMBL/GenBank/DDBJ databases">
        <title>Flavobacterium Flabelliformis Sp. Nov. And Flavobacterium Geliluteum Sp. Nov., Two Novel Multidrug Resistant Psychrophilic Species Isolated From Antarctica.</title>
        <authorList>
            <person name="Kralova S."/>
            <person name="Busse H.J."/>
            <person name="Bezdicek M."/>
            <person name="Nykrynova M."/>
            <person name="Kroupova E."/>
            <person name="Krsek D."/>
            <person name="Sedlacek I."/>
        </authorList>
    </citation>
    <scope>NUCLEOTIDE SEQUENCE [LARGE SCALE GENOMIC DNA]</scope>
    <source>
        <strain evidence="2 3">P7388</strain>
    </source>
</reference>
<dbReference type="PANTHER" id="PTHR35535:SF1">
    <property type="entry name" value="HEAT SHOCK PROTEIN HSLJ"/>
    <property type="match status" value="1"/>
</dbReference>
<evidence type="ECO:0000313" key="3">
    <source>
        <dbReference type="Proteomes" id="UP000675047"/>
    </source>
</evidence>
<dbReference type="PANTHER" id="PTHR35535">
    <property type="entry name" value="HEAT SHOCK PROTEIN HSLJ"/>
    <property type="match status" value="1"/>
</dbReference>
<dbReference type="AlphaFoldDB" id="A0A940XA27"/>
<proteinExistence type="predicted"/>
<comment type="caution">
    <text evidence="2">The sequence shown here is derived from an EMBL/GenBank/DDBJ whole genome shotgun (WGS) entry which is preliminary data.</text>
</comment>
<protein>
    <submittedName>
        <fullName evidence="2">META domain-containing protein</fullName>
    </submittedName>
</protein>
<evidence type="ECO:0000313" key="2">
    <source>
        <dbReference type="EMBL" id="MBP4138577.1"/>
    </source>
</evidence>
<dbReference type="Pfam" id="PF03724">
    <property type="entry name" value="META"/>
    <property type="match status" value="1"/>
</dbReference>
<dbReference type="Proteomes" id="UP000675047">
    <property type="component" value="Unassembled WGS sequence"/>
</dbReference>
<dbReference type="InterPro" id="IPR038670">
    <property type="entry name" value="HslJ-like_sf"/>
</dbReference>
<accession>A0A940XA27</accession>
<gene>
    <name evidence="2" type="ORF">J3495_10810</name>
</gene>
<dbReference type="EMBL" id="JAGFBV010000015">
    <property type="protein sequence ID" value="MBP4138577.1"/>
    <property type="molecule type" value="Genomic_DNA"/>
</dbReference>
<dbReference type="InterPro" id="IPR053147">
    <property type="entry name" value="Hsp_HslJ-like"/>
</dbReference>
<dbReference type="InterPro" id="IPR005184">
    <property type="entry name" value="DUF306_Meta_HslJ"/>
</dbReference>
<evidence type="ECO:0000259" key="1">
    <source>
        <dbReference type="Pfam" id="PF03724"/>
    </source>
</evidence>
<keyword evidence="3" id="KW-1185">Reference proteome</keyword>
<sequence>MKKIFILFIASILLISCKSLVPVKLEETKSEYDDYNYLFIARGNEPFWEVKIGAEQTVFKSLLPGAEKIVFSSVETITTANANVKIYKLSNSNYNFQITILKKECTTTMSGIMSPYSVQILIKKTATNQVENIEGCGHYVTDYRLHDIWVLEELNGKKVAISDVSKELPRIEINASKNEFMGFGGCNSINGRLFYEKDSLRFTNVTSTMMACVPSNYEEEFLKTLQTTTQYFIGNNRLSLSDASGLRLIFRKVD</sequence>
<feature type="domain" description="DUF306" evidence="1">
    <location>
        <begin position="147"/>
        <end position="247"/>
    </location>
</feature>
<organism evidence="2 3">
    <name type="scientific">Flavobacterium geliluteum</name>
    <dbReference type="NCBI Taxonomy" id="2816120"/>
    <lineage>
        <taxon>Bacteria</taxon>
        <taxon>Pseudomonadati</taxon>
        <taxon>Bacteroidota</taxon>
        <taxon>Flavobacteriia</taxon>
        <taxon>Flavobacteriales</taxon>
        <taxon>Flavobacteriaceae</taxon>
        <taxon>Flavobacterium</taxon>
    </lineage>
</organism>
<name>A0A940XA27_9FLAO</name>
<dbReference type="PROSITE" id="PS51257">
    <property type="entry name" value="PROKAR_LIPOPROTEIN"/>
    <property type="match status" value="1"/>
</dbReference>
<dbReference type="Gene3D" id="2.40.128.270">
    <property type="match status" value="1"/>
</dbReference>
<dbReference type="RefSeq" id="WP_210666570.1">
    <property type="nucleotide sequence ID" value="NZ_JAGFBV010000015.1"/>
</dbReference>